<comment type="caution">
    <text evidence="1">The sequence shown here is derived from an EMBL/GenBank/DDBJ whole genome shotgun (WGS) entry which is preliminary data.</text>
</comment>
<gene>
    <name evidence="1" type="ORF">GOP47_0008057</name>
</gene>
<dbReference type="AlphaFoldDB" id="A0A9D4UYB2"/>
<evidence type="ECO:0000313" key="2">
    <source>
        <dbReference type="Proteomes" id="UP000886520"/>
    </source>
</evidence>
<accession>A0A9D4UYB2</accession>
<proteinExistence type="predicted"/>
<name>A0A9D4UYB2_ADICA</name>
<evidence type="ECO:0000313" key="1">
    <source>
        <dbReference type="EMBL" id="KAI5075992.1"/>
    </source>
</evidence>
<keyword evidence="2" id="KW-1185">Reference proteome</keyword>
<dbReference type="Proteomes" id="UP000886520">
    <property type="component" value="Chromosome 8"/>
</dbReference>
<dbReference type="EMBL" id="JABFUD020000008">
    <property type="protein sequence ID" value="KAI5075992.1"/>
    <property type="molecule type" value="Genomic_DNA"/>
</dbReference>
<reference evidence="1" key="1">
    <citation type="submission" date="2021-01" db="EMBL/GenBank/DDBJ databases">
        <title>Adiantum capillus-veneris genome.</title>
        <authorList>
            <person name="Fang Y."/>
            <person name="Liao Q."/>
        </authorList>
    </citation>
    <scope>NUCLEOTIDE SEQUENCE</scope>
    <source>
        <strain evidence="1">H3</strain>
        <tissue evidence="1">Leaf</tissue>
    </source>
</reference>
<sequence>MENTSEILCKDTILFDHNVFAQMRVDAWIASRITLNTNNKGKNHQVRVGPFSSRICVGSSRGLTKRIKILFNLKILIEACESVAIVKC</sequence>
<protein>
    <submittedName>
        <fullName evidence="1">Uncharacterized protein</fullName>
    </submittedName>
</protein>
<organism evidence="1 2">
    <name type="scientific">Adiantum capillus-veneris</name>
    <name type="common">Maidenhair fern</name>
    <dbReference type="NCBI Taxonomy" id="13818"/>
    <lineage>
        <taxon>Eukaryota</taxon>
        <taxon>Viridiplantae</taxon>
        <taxon>Streptophyta</taxon>
        <taxon>Embryophyta</taxon>
        <taxon>Tracheophyta</taxon>
        <taxon>Polypodiopsida</taxon>
        <taxon>Polypodiidae</taxon>
        <taxon>Polypodiales</taxon>
        <taxon>Pteridineae</taxon>
        <taxon>Pteridaceae</taxon>
        <taxon>Vittarioideae</taxon>
        <taxon>Adiantum</taxon>
    </lineage>
</organism>